<dbReference type="InterPro" id="IPR050833">
    <property type="entry name" value="Poly_Biosynth_Transport"/>
</dbReference>
<feature type="transmembrane region" description="Helical" evidence="7">
    <location>
        <begin position="356"/>
        <end position="373"/>
    </location>
</feature>
<dbReference type="PANTHER" id="PTHR30250:SF10">
    <property type="entry name" value="LIPOPOLYSACCHARIDE BIOSYNTHESIS PROTEIN WZXC"/>
    <property type="match status" value="1"/>
</dbReference>
<feature type="transmembrane region" description="Helical" evidence="7">
    <location>
        <begin position="144"/>
        <end position="163"/>
    </location>
</feature>
<evidence type="ECO:0000256" key="4">
    <source>
        <dbReference type="ARBA" id="ARBA00022692"/>
    </source>
</evidence>
<evidence type="ECO:0000256" key="3">
    <source>
        <dbReference type="ARBA" id="ARBA00022475"/>
    </source>
</evidence>
<keyword evidence="3" id="KW-1003">Cell membrane</keyword>
<feature type="transmembrane region" description="Helical" evidence="7">
    <location>
        <begin position="286"/>
        <end position="303"/>
    </location>
</feature>
<dbReference type="PANTHER" id="PTHR30250">
    <property type="entry name" value="PST FAMILY PREDICTED COLANIC ACID TRANSPORTER"/>
    <property type="match status" value="1"/>
</dbReference>
<dbReference type="EMBL" id="JAUSVR010000006">
    <property type="protein sequence ID" value="MDQ0511445.1"/>
    <property type="molecule type" value="Genomic_DNA"/>
</dbReference>
<dbReference type="CDD" id="cd13127">
    <property type="entry name" value="MATE_tuaB_like"/>
    <property type="match status" value="1"/>
</dbReference>
<dbReference type="Proteomes" id="UP001235094">
    <property type="component" value="Unassembled WGS sequence"/>
</dbReference>
<protein>
    <submittedName>
        <fullName evidence="8">PST family polysaccharide transporter</fullName>
    </submittedName>
</protein>
<keyword evidence="6 7" id="KW-0472">Membrane</keyword>
<evidence type="ECO:0000256" key="6">
    <source>
        <dbReference type="ARBA" id="ARBA00023136"/>
    </source>
</evidence>
<name>A0ABU0LRZ0_9HYPH</name>
<feature type="transmembrane region" description="Helical" evidence="7">
    <location>
        <begin position="45"/>
        <end position="66"/>
    </location>
</feature>
<keyword evidence="4 7" id="KW-0812">Transmembrane</keyword>
<evidence type="ECO:0000313" key="8">
    <source>
        <dbReference type="EMBL" id="MDQ0511445.1"/>
    </source>
</evidence>
<evidence type="ECO:0000256" key="5">
    <source>
        <dbReference type="ARBA" id="ARBA00022989"/>
    </source>
</evidence>
<dbReference type="Pfam" id="PF13440">
    <property type="entry name" value="Polysacc_synt_3"/>
    <property type="match status" value="1"/>
</dbReference>
<feature type="transmembrane region" description="Helical" evidence="7">
    <location>
        <begin position="323"/>
        <end position="344"/>
    </location>
</feature>
<evidence type="ECO:0000256" key="7">
    <source>
        <dbReference type="SAM" id="Phobius"/>
    </source>
</evidence>
<accession>A0ABU0LRZ0</accession>
<keyword evidence="9" id="KW-1185">Reference proteome</keyword>
<comment type="caution">
    <text evidence="8">The sequence shown here is derived from an EMBL/GenBank/DDBJ whole genome shotgun (WGS) entry which is preliminary data.</text>
</comment>
<comment type="similarity">
    <text evidence="2">Belongs to the polysaccharide synthase family.</text>
</comment>
<evidence type="ECO:0000256" key="2">
    <source>
        <dbReference type="ARBA" id="ARBA00007430"/>
    </source>
</evidence>
<feature type="transmembrane region" description="Helical" evidence="7">
    <location>
        <begin position="379"/>
        <end position="397"/>
    </location>
</feature>
<gene>
    <name evidence="8" type="ORF">QOZ99_002342</name>
</gene>
<evidence type="ECO:0000313" key="9">
    <source>
        <dbReference type="Proteomes" id="UP001235094"/>
    </source>
</evidence>
<reference evidence="8 9" key="1">
    <citation type="submission" date="2023-07" db="EMBL/GenBank/DDBJ databases">
        <title>Genomic Encyclopedia of Type Strains, Phase IV (KMG-IV): sequencing the most valuable type-strain genomes for metagenomic binning, comparative biology and taxonomic classification.</title>
        <authorList>
            <person name="Goeker M."/>
        </authorList>
    </citation>
    <scope>NUCLEOTIDE SEQUENCE [LARGE SCALE GENOMIC DNA]</scope>
    <source>
        <strain evidence="8 9">DSM 15561</strain>
    </source>
</reference>
<feature type="transmembrane region" description="Helical" evidence="7">
    <location>
        <begin position="111"/>
        <end position="132"/>
    </location>
</feature>
<organism evidence="8 9">
    <name type="scientific">Ancylobacter amanitiformis</name>
    <dbReference type="NCBI Taxonomy" id="217069"/>
    <lineage>
        <taxon>Bacteria</taxon>
        <taxon>Pseudomonadati</taxon>
        <taxon>Pseudomonadota</taxon>
        <taxon>Alphaproteobacteria</taxon>
        <taxon>Hyphomicrobiales</taxon>
        <taxon>Xanthobacteraceae</taxon>
        <taxon>Ancylobacter</taxon>
    </lineage>
</organism>
<proteinExistence type="inferred from homology"/>
<feature type="transmembrane region" description="Helical" evidence="7">
    <location>
        <begin position="409"/>
        <end position="428"/>
    </location>
</feature>
<dbReference type="RefSeq" id="WP_306890125.1">
    <property type="nucleotide sequence ID" value="NZ_JAUSVR010000006.1"/>
</dbReference>
<sequence>MIGHKVALGAALLTALQLVVKFVDVISLVIMARLLTPADFGLVALAASVLLIVGAVTELSVGDVLVQRKVIEPEDVDTAFTLNLLRGLLVMFVILACAFPIAALYNDHRLALLLGAMSLIPFVNSLASPAMVHFLHRLEYRPTAQLQIMGRLGGLVIAIALAYGTGSYWALIANQFVAQVISTCYSYRIAPYRPRLRLEGARSILRFAGWMTTSRIVSTVNLQSDRFLVGYILGKAQLGQYTVGSDISSMTTYAFATPIMQTMFGGFSRLHGDAERMRAAYLKGQQLLVMAVLPFGFGMSAVADRLMPLLLGPNWDAAISAVVWMAPVAALQVLYLPMLSLAMALAQPRVLVVREVANLIMRLPVTLAGAWYYGFLGAIIARTVSGFAIILMTLMLGRRFLRLSVLQQIVNAWRSLTSACIMAGAVLALKLGLPPMTGSLAQVVELGLIIAAGMLVYVATHLGLWWLAGRPDGAERFLFGMIQRRGRA</sequence>
<feature type="transmembrane region" description="Helical" evidence="7">
    <location>
        <begin position="87"/>
        <end position="105"/>
    </location>
</feature>
<feature type="transmembrane region" description="Helical" evidence="7">
    <location>
        <begin position="448"/>
        <end position="468"/>
    </location>
</feature>
<evidence type="ECO:0000256" key="1">
    <source>
        <dbReference type="ARBA" id="ARBA00004651"/>
    </source>
</evidence>
<keyword evidence="5 7" id="KW-1133">Transmembrane helix</keyword>
<comment type="subcellular location">
    <subcellularLocation>
        <location evidence="1">Cell membrane</location>
        <topology evidence="1">Multi-pass membrane protein</topology>
    </subcellularLocation>
</comment>